<dbReference type="EMBL" id="JASPKZ010009828">
    <property type="protein sequence ID" value="KAJ9575580.1"/>
    <property type="molecule type" value="Genomic_DNA"/>
</dbReference>
<dbReference type="GO" id="GO:0000902">
    <property type="term" value="P:cell morphogenesis"/>
    <property type="evidence" value="ECO:0007669"/>
    <property type="project" value="TreeGrafter"/>
</dbReference>
<evidence type="ECO:0000259" key="11">
    <source>
        <dbReference type="PROSITE" id="PS50268"/>
    </source>
</evidence>
<dbReference type="GO" id="GO:0016339">
    <property type="term" value="P:calcium-dependent cell-cell adhesion via plasma membrane cell adhesion molecules"/>
    <property type="evidence" value="ECO:0007669"/>
    <property type="project" value="TreeGrafter"/>
</dbReference>
<dbReference type="SUPFAM" id="SSF49313">
    <property type="entry name" value="Cadherin-like"/>
    <property type="match status" value="2"/>
</dbReference>
<evidence type="ECO:0000256" key="2">
    <source>
        <dbReference type="ARBA" id="ARBA00022692"/>
    </source>
</evidence>
<dbReference type="GO" id="GO:0008013">
    <property type="term" value="F:beta-catenin binding"/>
    <property type="evidence" value="ECO:0007669"/>
    <property type="project" value="TreeGrafter"/>
</dbReference>
<feature type="non-terminal residue" evidence="12">
    <location>
        <position position="1"/>
    </location>
</feature>
<evidence type="ECO:0000256" key="10">
    <source>
        <dbReference type="SAM" id="Phobius"/>
    </source>
</evidence>
<keyword evidence="7 10" id="KW-0472">Membrane</keyword>
<feature type="region of interest" description="Disordered" evidence="9">
    <location>
        <begin position="550"/>
        <end position="582"/>
    </location>
</feature>
<dbReference type="AlphaFoldDB" id="A0AAD7Z888"/>
<evidence type="ECO:0000256" key="7">
    <source>
        <dbReference type="ARBA" id="ARBA00023136"/>
    </source>
</evidence>
<feature type="region of interest" description="Disordered" evidence="9">
    <location>
        <begin position="595"/>
        <end position="649"/>
    </location>
</feature>
<evidence type="ECO:0000256" key="6">
    <source>
        <dbReference type="ARBA" id="ARBA00022989"/>
    </source>
</evidence>
<keyword evidence="2 10" id="KW-0812">Transmembrane</keyword>
<evidence type="ECO:0000256" key="8">
    <source>
        <dbReference type="PROSITE-ProRule" id="PRU00043"/>
    </source>
</evidence>
<dbReference type="InterPro" id="IPR002126">
    <property type="entry name" value="Cadherin-like_dom"/>
</dbReference>
<sequence>DNTGGGDHLITPDGDTISVMAIDNYDKGENGTDGMKYTIIGDETATEFLELSNAFYPPHPTIELKKGFKNETKKIFLLEIEACDAKCTGNTIPLKTVWNTTIVIQGGLFPPFFNGETFTTDFTENETGLVEFREITINATDNRKDGSWRWHEQCEDAHYRFFFMLGGEDKAEDYFELDKYNKTLKLKKELDREKKALYTFQVRASNNEIIRDNDDLPPDSELLRVYVMVNDVIDTAPKFTESIFTGGIVFGDKRSEIAILTLNATDEDLNDTLKYSINNIIPDSSMKNIKDPFELREDSGNLLQTFDAEDSSYKGQFDIEVMVRDTCGYNDTATARVYMISEDNILVFTFSDSRDFVDSRRSIIEEVFREVLSLIARIRQVVRSTQSGTTPDENNGSGFIAENSGSLVIGSNLSRDLINAHATYTSLINMLSDNRLHLVDIESPADKSTSNMEGILQTVLIAVTVVLGTLVIILFAAFFIKTRSLNRRLEALSTTKFGSQDSGLNRIGIAVPNTNRHAVEGSNPVWGNEEVNQGFDTRSISSGDSDLIGVEENPEFRSGNTTPDVDAPRRPTGHPILDANPEFGMKFNPFSYTGGEMEAEAGGQKQSVNPLAGSNLNYMKDESDEESEVPEDHNSNFSFTKRTDPSTEL</sequence>
<dbReference type="GO" id="GO:0045296">
    <property type="term" value="F:cadherin binding"/>
    <property type="evidence" value="ECO:0007669"/>
    <property type="project" value="TreeGrafter"/>
</dbReference>
<evidence type="ECO:0000256" key="5">
    <source>
        <dbReference type="ARBA" id="ARBA00022837"/>
    </source>
</evidence>
<comment type="caution">
    <text evidence="12">The sequence shown here is derived from an EMBL/GenBank/DDBJ whole genome shotgun (WGS) entry which is preliminary data.</text>
</comment>
<comment type="subcellular location">
    <subcellularLocation>
        <location evidence="1">Membrane</location>
        <topology evidence="1">Single-pass membrane protein</topology>
    </subcellularLocation>
</comment>
<keyword evidence="4" id="KW-0677">Repeat</keyword>
<feature type="transmembrane region" description="Helical" evidence="10">
    <location>
        <begin position="455"/>
        <end position="480"/>
    </location>
</feature>
<gene>
    <name evidence="12" type="ORF">L9F63_007514</name>
</gene>
<accession>A0AAD7Z888</accession>
<feature type="domain" description="Cadherin" evidence="11">
    <location>
        <begin position="114"/>
        <end position="239"/>
    </location>
</feature>
<proteinExistence type="predicted"/>
<evidence type="ECO:0000256" key="3">
    <source>
        <dbReference type="ARBA" id="ARBA00022729"/>
    </source>
</evidence>
<evidence type="ECO:0000256" key="4">
    <source>
        <dbReference type="ARBA" id="ARBA00022737"/>
    </source>
</evidence>
<feature type="domain" description="Cadherin" evidence="11">
    <location>
        <begin position="259"/>
        <end position="350"/>
    </location>
</feature>
<dbReference type="InterPro" id="IPR039808">
    <property type="entry name" value="Cadherin"/>
</dbReference>
<dbReference type="GO" id="GO:0016342">
    <property type="term" value="C:catenin complex"/>
    <property type="evidence" value="ECO:0007669"/>
    <property type="project" value="TreeGrafter"/>
</dbReference>
<reference evidence="12" key="2">
    <citation type="submission" date="2023-05" db="EMBL/GenBank/DDBJ databases">
        <authorList>
            <person name="Fouks B."/>
        </authorList>
    </citation>
    <scope>NUCLEOTIDE SEQUENCE</scope>
    <source>
        <strain evidence="12">Stay&amp;Tobe</strain>
        <tissue evidence="12">Testes</tissue>
    </source>
</reference>
<keyword evidence="6 10" id="KW-1133">Transmembrane helix</keyword>
<keyword evidence="5 8" id="KW-0106">Calcium</keyword>
<dbReference type="PROSITE" id="PS50268">
    <property type="entry name" value="CADHERIN_2"/>
    <property type="match status" value="2"/>
</dbReference>
<dbReference type="GO" id="GO:0007043">
    <property type="term" value="P:cell-cell junction assembly"/>
    <property type="evidence" value="ECO:0007669"/>
    <property type="project" value="TreeGrafter"/>
</dbReference>
<dbReference type="GO" id="GO:0007156">
    <property type="term" value="P:homophilic cell adhesion via plasma membrane adhesion molecules"/>
    <property type="evidence" value="ECO:0007669"/>
    <property type="project" value="InterPro"/>
</dbReference>
<dbReference type="CDD" id="cd11304">
    <property type="entry name" value="Cadherin_repeat"/>
    <property type="match status" value="1"/>
</dbReference>
<dbReference type="GO" id="GO:0034332">
    <property type="term" value="P:adherens junction organization"/>
    <property type="evidence" value="ECO:0007669"/>
    <property type="project" value="TreeGrafter"/>
</dbReference>
<evidence type="ECO:0000313" key="13">
    <source>
        <dbReference type="Proteomes" id="UP001233999"/>
    </source>
</evidence>
<dbReference type="GO" id="GO:0005912">
    <property type="term" value="C:adherens junction"/>
    <property type="evidence" value="ECO:0007669"/>
    <property type="project" value="TreeGrafter"/>
</dbReference>
<dbReference type="GO" id="GO:0044331">
    <property type="term" value="P:cell-cell adhesion mediated by cadherin"/>
    <property type="evidence" value="ECO:0007669"/>
    <property type="project" value="TreeGrafter"/>
</dbReference>
<evidence type="ECO:0000256" key="1">
    <source>
        <dbReference type="ARBA" id="ARBA00004167"/>
    </source>
</evidence>
<dbReference type="Gene3D" id="2.60.40.60">
    <property type="entry name" value="Cadherins"/>
    <property type="match status" value="2"/>
</dbReference>
<feature type="compositionally biased region" description="Polar residues" evidence="9">
    <location>
        <begin position="604"/>
        <end position="617"/>
    </location>
</feature>
<protein>
    <recommendedName>
        <fullName evidence="11">Cadherin domain-containing protein</fullName>
    </recommendedName>
</protein>
<evidence type="ECO:0000256" key="9">
    <source>
        <dbReference type="SAM" id="MobiDB-lite"/>
    </source>
</evidence>
<dbReference type="PANTHER" id="PTHR24027">
    <property type="entry name" value="CADHERIN-23"/>
    <property type="match status" value="1"/>
</dbReference>
<dbReference type="GO" id="GO:0016477">
    <property type="term" value="P:cell migration"/>
    <property type="evidence" value="ECO:0007669"/>
    <property type="project" value="TreeGrafter"/>
</dbReference>
<reference evidence="12" key="1">
    <citation type="journal article" date="2023" name="IScience">
        <title>Live-bearing cockroach genome reveals convergent evolutionary mechanisms linked to viviparity in insects and beyond.</title>
        <authorList>
            <person name="Fouks B."/>
            <person name="Harrison M.C."/>
            <person name="Mikhailova A.A."/>
            <person name="Marchal E."/>
            <person name="English S."/>
            <person name="Carruthers M."/>
            <person name="Jennings E.C."/>
            <person name="Chiamaka E.L."/>
            <person name="Frigard R.A."/>
            <person name="Pippel M."/>
            <person name="Attardo G.M."/>
            <person name="Benoit J.B."/>
            <person name="Bornberg-Bauer E."/>
            <person name="Tobe S.S."/>
        </authorList>
    </citation>
    <scope>NUCLEOTIDE SEQUENCE</scope>
    <source>
        <strain evidence="12">Stay&amp;Tobe</strain>
    </source>
</reference>
<dbReference type="PANTHER" id="PTHR24027:SF422">
    <property type="entry name" value="CADHERIN DOMAIN-CONTAINING PROTEIN"/>
    <property type="match status" value="1"/>
</dbReference>
<keyword evidence="13" id="KW-1185">Reference proteome</keyword>
<dbReference type="GO" id="GO:0005509">
    <property type="term" value="F:calcium ion binding"/>
    <property type="evidence" value="ECO:0007669"/>
    <property type="project" value="UniProtKB-UniRule"/>
</dbReference>
<dbReference type="SMART" id="SM00112">
    <property type="entry name" value="CA"/>
    <property type="match status" value="2"/>
</dbReference>
<organism evidence="12 13">
    <name type="scientific">Diploptera punctata</name>
    <name type="common">Pacific beetle cockroach</name>
    <dbReference type="NCBI Taxonomy" id="6984"/>
    <lineage>
        <taxon>Eukaryota</taxon>
        <taxon>Metazoa</taxon>
        <taxon>Ecdysozoa</taxon>
        <taxon>Arthropoda</taxon>
        <taxon>Hexapoda</taxon>
        <taxon>Insecta</taxon>
        <taxon>Pterygota</taxon>
        <taxon>Neoptera</taxon>
        <taxon>Polyneoptera</taxon>
        <taxon>Dictyoptera</taxon>
        <taxon>Blattodea</taxon>
        <taxon>Blaberoidea</taxon>
        <taxon>Blaberidae</taxon>
        <taxon>Diplopterinae</taxon>
        <taxon>Diploptera</taxon>
    </lineage>
</organism>
<dbReference type="InterPro" id="IPR015919">
    <property type="entry name" value="Cadherin-like_sf"/>
</dbReference>
<name>A0AAD7Z888_DIPPU</name>
<evidence type="ECO:0000313" key="12">
    <source>
        <dbReference type="EMBL" id="KAJ9575580.1"/>
    </source>
</evidence>
<keyword evidence="3" id="KW-0732">Signal</keyword>
<dbReference type="Proteomes" id="UP001233999">
    <property type="component" value="Unassembled WGS sequence"/>
</dbReference>
<dbReference type="Pfam" id="PF00028">
    <property type="entry name" value="Cadherin"/>
    <property type="match status" value="1"/>
</dbReference>